<keyword evidence="1" id="KW-0812">Transmembrane</keyword>
<dbReference type="EMBL" id="JABFAF010000012">
    <property type="protein sequence ID" value="MBA0872207.1"/>
    <property type="molecule type" value="Genomic_DNA"/>
</dbReference>
<reference evidence="2 3" key="1">
    <citation type="journal article" date="2019" name="Genome Biol. Evol.">
        <title>Insights into the evolution of the New World diploid cottons (Gossypium, subgenus Houzingenia) based on genome sequencing.</title>
        <authorList>
            <person name="Grover C.E."/>
            <person name="Arick M.A. 2nd"/>
            <person name="Thrash A."/>
            <person name="Conover J.L."/>
            <person name="Sanders W.S."/>
            <person name="Peterson D.G."/>
            <person name="Frelichowski J.E."/>
            <person name="Scheffler J.A."/>
            <person name="Scheffler B.E."/>
            <person name="Wendel J.F."/>
        </authorList>
    </citation>
    <scope>NUCLEOTIDE SEQUENCE [LARGE SCALE GENOMIC DNA]</scope>
    <source>
        <strain evidence="2">1</strain>
        <tissue evidence="2">Leaf</tissue>
    </source>
</reference>
<sequence length="98" mass="11421">MRLWIVATAVGQASQRTILVRGTVESFSSSYLAKCTILSHLISGLLLLATSIAWTIEYSYQILWTWNLRWFRDKMMRLLLSQNLDGERLEGREKDKRD</sequence>
<keyword evidence="3" id="KW-1185">Reference proteome</keyword>
<dbReference type="Proteomes" id="UP000593576">
    <property type="component" value="Unassembled WGS sequence"/>
</dbReference>
<protein>
    <submittedName>
        <fullName evidence="2">Uncharacterized protein</fullName>
    </submittedName>
</protein>
<evidence type="ECO:0000313" key="3">
    <source>
        <dbReference type="Proteomes" id="UP000593576"/>
    </source>
</evidence>
<accession>A0A7J9MMU8</accession>
<keyword evidence="1" id="KW-0472">Membrane</keyword>
<name>A0A7J9MMU8_GOSSC</name>
<proteinExistence type="predicted"/>
<evidence type="ECO:0000256" key="1">
    <source>
        <dbReference type="SAM" id="Phobius"/>
    </source>
</evidence>
<dbReference type="OrthoDB" id="10476531at2759"/>
<feature type="transmembrane region" description="Helical" evidence="1">
    <location>
        <begin position="31"/>
        <end position="56"/>
    </location>
</feature>
<gene>
    <name evidence="2" type="ORF">Goshw_009121</name>
</gene>
<dbReference type="AlphaFoldDB" id="A0A7J9MMU8"/>
<organism evidence="2 3">
    <name type="scientific">Gossypium schwendimanii</name>
    <name type="common">Cotton</name>
    <dbReference type="NCBI Taxonomy" id="34291"/>
    <lineage>
        <taxon>Eukaryota</taxon>
        <taxon>Viridiplantae</taxon>
        <taxon>Streptophyta</taxon>
        <taxon>Embryophyta</taxon>
        <taxon>Tracheophyta</taxon>
        <taxon>Spermatophyta</taxon>
        <taxon>Magnoliopsida</taxon>
        <taxon>eudicotyledons</taxon>
        <taxon>Gunneridae</taxon>
        <taxon>Pentapetalae</taxon>
        <taxon>rosids</taxon>
        <taxon>malvids</taxon>
        <taxon>Malvales</taxon>
        <taxon>Malvaceae</taxon>
        <taxon>Malvoideae</taxon>
        <taxon>Gossypium</taxon>
    </lineage>
</organism>
<comment type="caution">
    <text evidence="2">The sequence shown here is derived from an EMBL/GenBank/DDBJ whole genome shotgun (WGS) entry which is preliminary data.</text>
</comment>
<evidence type="ECO:0000313" key="2">
    <source>
        <dbReference type="EMBL" id="MBA0872207.1"/>
    </source>
</evidence>
<keyword evidence="1" id="KW-1133">Transmembrane helix</keyword>